<dbReference type="GO" id="GO:0033765">
    <property type="term" value="F:steroid dehydrogenase activity, acting on the CH-CH group of donors"/>
    <property type="evidence" value="ECO:0007669"/>
    <property type="project" value="UniProtKB-ARBA"/>
</dbReference>
<accession>A0A7Z7GFN4</accession>
<dbReference type="InterPro" id="IPR027477">
    <property type="entry name" value="Succ_DH/fumarate_Rdtase_cat_sf"/>
</dbReference>
<dbReference type="SUPFAM" id="SSF56425">
    <property type="entry name" value="Succinate dehydrogenase/fumarate reductase flavoprotein, catalytic domain"/>
    <property type="match status" value="1"/>
</dbReference>
<keyword evidence="3" id="KW-0274">FAD</keyword>
<gene>
    <name evidence="6" type="ORF">SAMN04487751_2376</name>
</gene>
<name>A0A7Z7GFN4_9MICO</name>
<dbReference type="RefSeq" id="WP_028496716.1">
    <property type="nucleotide sequence ID" value="NZ_FOQZ01000003.1"/>
</dbReference>
<dbReference type="GO" id="GO:0008202">
    <property type="term" value="P:steroid metabolic process"/>
    <property type="evidence" value="ECO:0007669"/>
    <property type="project" value="UniProtKB-ARBA"/>
</dbReference>
<feature type="domain" description="FAD-dependent oxidoreductase 2 FAD-binding" evidence="5">
    <location>
        <begin position="7"/>
        <end position="454"/>
    </location>
</feature>
<evidence type="ECO:0000259" key="5">
    <source>
        <dbReference type="Pfam" id="PF00890"/>
    </source>
</evidence>
<sequence>MSGQRKVIVVGGGGAGLSAAAMAAEQGADVQLFESENAVGGSTKLSSGIISAGGTSVQRALGVDDSPERFFQHYMDLNQWRLEPALITTFCQEAAPAFEWLLGLGVEVPAAISYNAREPGLNQAGVGDVWRAHVPAGEGEGVVRVLENAISERGVHVALQAHVDRLLMSEGRVTGVLVDGVEHWADAVVVASGGFSHSDELLAEYYPRALESPNLFRVAAPGSRGDHIAFAEQVDASLSGHGRGLLLLAADFQRHHHWEAGFPPKSRIYVGRDGRRFTNEDVSYSVSTGIFDRAGGWCWAVFDEAGLRSLPTGEFLEWTPDVVRREAEKGITAVGADSLGELARLIDVPEKALVKTVERWNSELPMGGVDSEYQREATMKAKGVTGEPDRIAEPPFYAVKIRPSELICTHTGLAINGSAAVRDRFGEVIPGLYAAGEAGGGVLGESYVGGGNSVSNALTMGRVAGRSAASGRS</sequence>
<dbReference type="AlphaFoldDB" id="A0A7Z7GFN4"/>
<organism evidence="6 7">
    <name type="scientific">Microbacterium saccharophilum</name>
    <dbReference type="NCBI Taxonomy" id="1213358"/>
    <lineage>
        <taxon>Bacteria</taxon>
        <taxon>Bacillati</taxon>
        <taxon>Actinomycetota</taxon>
        <taxon>Actinomycetes</taxon>
        <taxon>Micrococcales</taxon>
        <taxon>Microbacteriaceae</taxon>
        <taxon>Microbacterium</taxon>
    </lineage>
</organism>
<dbReference type="Gene3D" id="3.90.700.10">
    <property type="entry name" value="Succinate dehydrogenase/fumarate reductase flavoprotein, catalytic domain"/>
    <property type="match status" value="1"/>
</dbReference>
<keyword evidence="2" id="KW-0285">Flavoprotein</keyword>
<dbReference type="InterPro" id="IPR003953">
    <property type="entry name" value="FAD-dep_OxRdtase_2_FAD-bd"/>
</dbReference>
<dbReference type="Proteomes" id="UP000198702">
    <property type="component" value="Unassembled WGS sequence"/>
</dbReference>
<reference evidence="6 7" key="1">
    <citation type="submission" date="2016-10" db="EMBL/GenBank/DDBJ databases">
        <authorList>
            <person name="Varghese N."/>
            <person name="Submissions S."/>
        </authorList>
    </citation>
    <scope>NUCLEOTIDE SEQUENCE [LARGE SCALE GENOMIC DNA]</scope>
    <source>
        <strain evidence="6 7">UNC380MFSha3.1</strain>
    </source>
</reference>
<dbReference type="EMBL" id="FOQZ01000003">
    <property type="protein sequence ID" value="SFI61070.1"/>
    <property type="molecule type" value="Genomic_DNA"/>
</dbReference>
<comment type="cofactor">
    <cofactor evidence="1">
        <name>FAD</name>
        <dbReference type="ChEBI" id="CHEBI:57692"/>
    </cofactor>
</comment>
<dbReference type="SUPFAM" id="SSF51905">
    <property type="entry name" value="FAD/NAD(P)-binding domain"/>
    <property type="match status" value="1"/>
</dbReference>
<protein>
    <submittedName>
        <fullName evidence="6">Fumarate reductase flavoprotein subunit</fullName>
    </submittedName>
</protein>
<dbReference type="PANTHER" id="PTHR43400:SF10">
    <property type="entry name" value="3-OXOSTEROID 1-DEHYDROGENASE"/>
    <property type="match status" value="1"/>
</dbReference>
<dbReference type="PANTHER" id="PTHR43400">
    <property type="entry name" value="FUMARATE REDUCTASE"/>
    <property type="match status" value="1"/>
</dbReference>
<evidence type="ECO:0000256" key="2">
    <source>
        <dbReference type="ARBA" id="ARBA00022630"/>
    </source>
</evidence>
<dbReference type="InterPro" id="IPR036188">
    <property type="entry name" value="FAD/NAD-bd_sf"/>
</dbReference>
<evidence type="ECO:0000256" key="1">
    <source>
        <dbReference type="ARBA" id="ARBA00001974"/>
    </source>
</evidence>
<dbReference type="PRINTS" id="PR00368">
    <property type="entry name" value="FADPNR"/>
</dbReference>
<evidence type="ECO:0000313" key="6">
    <source>
        <dbReference type="EMBL" id="SFI61070.1"/>
    </source>
</evidence>
<dbReference type="PRINTS" id="PR00411">
    <property type="entry name" value="PNDRDTASEI"/>
</dbReference>
<proteinExistence type="predicted"/>
<evidence type="ECO:0000256" key="4">
    <source>
        <dbReference type="ARBA" id="ARBA00023002"/>
    </source>
</evidence>
<dbReference type="Gene3D" id="3.50.50.60">
    <property type="entry name" value="FAD/NAD(P)-binding domain"/>
    <property type="match status" value="1"/>
</dbReference>
<evidence type="ECO:0000313" key="7">
    <source>
        <dbReference type="Proteomes" id="UP000198702"/>
    </source>
</evidence>
<dbReference type="InterPro" id="IPR050315">
    <property type="entry name" value="FAD-oxidoreductase_2"/>
</dbReference>
<comment type="caution">
    <text evidence="6">The sequence shown here is derived from an EMBL/GenBank/DDBJ whole genome shotgun (WGS) entry which is preliminary data.</text>
</comment>
<evidence type="ECO:0000256" key="3">
    <source>
        <dbReference type="ARBA" id="ARBA00022827"/>
    </source>
</evidence>
<dbReference type="Pfam" id="PF00890">
    <property type="entry name" value="FAD_binding_2"/>
    <property type="match status" value="1"/>
</dbReference>
<keyword evidence="4" id="KW-0560">Oxidoreductase</keyword>